<evidence type="ECO:0000256" key="6">
    <source>
        <dbReference type="ARBA" id="ARBA00022741"/>
    </source>
</evidence>
<dbReference type="InterPro" id="IPR047040">
    <property type="entry name" value="FlhF__GTPase_dom"/>
</dbReference>
<feature type="domain" description="AAA+ ATPase" evidence="15">
    <location>
        <begin position="405"/>
        <end position="602"/>
    </location>
</feature>
<keyword evidence="8" id="KW-0653">Protein transport</keyword>
<dbReference type="RefSeq" id="WP_157333988.1">
    <property type="nucleotide sequence ID" value="NZ_RHLK01000003.1"/>
</dbReference>
<dbReference type="AlphaFoldDB" id="A0A7X3FGB1"/>
<dbReference type="SUPFAM" id="SSF52540">
    <property type="entry name" value="P-loop containing nucleoside triphosphate hydrolases"/>
    <property type="match status" value="1"/>
</dbReference>
<keyword evidence="6" id="KW-0547">Nucleotide-binding</keyword>
<dbReference type="GO" id="GO:0044781">
    <property type="term" value="P:bacterial-type flagellum organization"/>
    <property type="evidence" value="ECO:0007669"/>
    <property type="project" value="UniProtKB-UniRule"/>
</dbReference>
<feature type="compositionally biased region" description="Basic and acidic residues" evidence="14">
    <location>
        <begin position="191"/>
        <end position="204"/>
    </location>
</feature>
<evidence type="ECO:0000259" key="15">
    <source>
        <dbReference type="SMART" id="SM00382"/>
    </source>
</evidence>
<dbReference type="OrthoDB" id="9778554at2"/>
<protein>
    <recommendedName>
        <fullName evidence="3 13">Flagellar biosynthesis protein FlhF</fullName>
    </recommendedName>
</protein>
<comment type="caution">
    <text evidence="17">The sequence shown here is derived from an EMBL/GenBank/DDBJ whole genome shotgun (WGS) entry which is preliminary data.</text>
</comment>
<evidence type="ECO:0000259" key="16">
    <source>
        <dbReference type="SMART" id="SM00962"/>
    </source>
</evidence>
<keyword evidence="10" id="KW-0472">Membrane</keyword>
<dbReference type="FunFam" id="3.40.50.300:FF:000695">
    <property type="entry name" value="Flagellar biosynthesis regulator FlhF"/>
    <property type="match status" value="1"/>
</dbReference>
<organism evidence="17 18">
    <name type="scientific">Paenibacillus lutrae</name>
    <dbReference type="NCBI Taxonomy" id="2078573"/>
    <lineage>
        <taxon>Bacteria</taxon>
        <taxon>Bacillati</taxon>
        <taxon>Bacillota</taxon>
        <taxon>Bacilli</taxon>
        <taxon>Bacillales</taxon>
        <taxon>Paenibacillaceae</taxon>
        <taxon>Paenibacillus</taxon>
    </lineage>
</organism>
<keyword evidence="18" id="KW-1185">Reference proteome</keyword>
<keyword evidence="11" id="KW-1006">Bacterial flagellum protein export</keyword>
<keyword evidence="4" id="KW-0813">Transport</keyword>
<evidence type="ECO:0000313" key="18">
    <source>
        <dbReference type="Proteomes" id="UP000490800"/>
    </source>
</evidence>
<dbReference type="GO" id="GO:0003924">
    <property type="term" value="F:GTPase activity"/>
    <property type="evidence" value="ECO:0007669"/>
    <property type="project" value="UniProtKB-UniRule"/>
</dbReference>
<evidence type="ECO:0000256" key="3">
    <source>
        <dbReference type="ARBA" id="ARBA00014919"/>
    </source>
</evidence>
<sequence>MRVKRYIVDSMPDALNKIRSDLGKDAVILNTKEVRTGGFLGFFGKKRIEVIAAVEEGQPAPAGAGYSESKAEPARPSSKAAAAAAVTAVARAAQQAEEDAAHASVDPSPIRNGQTGNAAGQTVPQPELAKPPVPARPIQPSLIKNQELHTMDQFLQRDRNDQQHGDLPAYGSREEAAALQPAMTNTSGAQRDADQHLDTQDRLKPSGQPDQSRQALDKQRPAAPREVPPPAHMPQSAAAAAYAQAKPMPAAPPAPGVRRQPAAAPAEPQPDEAPAERGFADAQAEALRAALAAARSAEAAPEAPASKDAERDDLMLAELQHLKRMMADLARPSAEPQLPPVWRRLEEHLLAQEVLPDLVRQWTQGARIDLSAAGIEPGPQEAAEAVRKRMLALFPPPHGKPISVESRIVHIVGPTGVGKTTTIAKLAADQVLKQRRKVGLITSDTYRIAAIEQLRTYANILDIPVEVVFSPADLTKALHKLQDSDVIFMDTAGRNFRNEMYVSELSTLLRHQGPSETLLVLSLTSKYSDMKAITANFSKYKVDKVLFTKMDETHSYGAILNLLHDFPVKLSYVTDGQNVPDDIMIIDEAKIVDAILEEYIYE</sequence>
<keyword evidence="9" id="KW-0342">GTP-binding</keyword>
<dbReference type="CDD" id="cd17873">
    <property type="entry name" value="FlhF"/>
    <property type="match status" value="1"/>
</dbReference>
<dbReference type="InterPro" id="IPR020006">
    <property type="entry name" value="FlhF"/>
</dbReference>
<dbReference type="GO" id="GO:0005886">
    <property type="term" value="C:plasma membrane"/>
    <property type="evidence" value="ECO:0007669"/>
    <property type="project" value="UniProtKB-SubCell"/>
</dbReference>
<evidence type="ECO:0000256" key="2">
    <source>
        <dbReference type="ARBA" id="ARBA00008531"/>
    </source>
</evidence>
<comment type="similarity">
    <text evidence="2">Belongs to the GTP-binding SRP family.</text>
</comment>
<dbReference type="EMBL" id="RHLK01000003">
    <property type="protein sequence ID" value="MVO99141.1"/>
    <property type="molecule type" value="Genomic_DNA"/>
</dbReference>
<dbReference type="PANTHER" id="PTHR43134:SF3">
    <property type="entry name" value="FLAGELLAR BIOSYNTHESIS PROTEIN FLHF"/>
    <property type="match status" value="1"/>
</dbReference>
<name>A0A7X3FGB1_9BACL</name>
<dbReference type="NCBIfam" id="TIGR03499">
    <property type="entry name" value="FlhF"/>
    <property type="match status" value="1"/>
</dbReference>
<gene>
    <name evidence="17" type="primary">flhF</name>
    <name evidence="17" type="ORF">EDM21_06320</name>
</gene>
<dbReference type="Gene3D" id="3.40.50.300">
    <property type="entry name" value="P-loop containing nucleotide triphosphate hydrolases"/>
    <property type="match status" value="1"/>
</dbReference>
<feature type="domain" description="SRP54-type proteins GTP-binding" evidence="16">
    <location>
        <begin position="406"/>
        <end position="597"/>
    </location>
</feature>
<dbReference type="InterPro" id="IPR000897">
    <property type="entry name" value="SRP54_GTPase_dom"/>
</dbReference>
<keyword evidence="17" id="KW-0282">Flagellum</keyword>
<keyword evidence="17" id="KW-0969">Cilium</keyword>
<keyword evidence="17" id="KW-0966">Cell projection</keyword>
<keyword evidence="5" id="KW-1003">Cell membrane</keyword>
<dbReference type="SMART" id="SM00962">
    <property type="entry name" value="SRP54"/>
    <property type="match status" value="1"/>
</dbReference>
<evidence type="ECO:0000256" key="8">
    <source>
        <dbReference type="ARBA" id="ARBA00022927"/>
    </source>
</evidence>
<evidence type="ECO:0000313" key="17">
    <source>
        <dbReference type="EMBL" id="MVO99141.1"/>
    </source>
</evidence>
<proteinExistence type="inferred from homology"/>
<evidence type="ECO:0000256" key="13">
    <source>
        <dbReference type="NCBIfam" id="TIGR03499"/>
    </source>
</evidence>
<keyword evidence="7" id="KW-1005">Bacterial flagellum biogenesis</keyword>
<evidence type="ECO:0000256" key="4">
    <source>
        <dbReference type="ARBA" id="ARBA00022448"/>
    </source>
</evidence>
<feature type="compositionally biased region" description="Polar residues" evidence="14">
    <location>
        <begin position="111"/>
        <end position="124"/>
    </location>
</feature>
<evidence type="ECO:0000256" key="14">
    <source>
        <dbReference type="SAM" id="MobiDB-lite"/>
    </source>
</evidence>
<dbReference type="Proteomes" id="UP000490800">
    <property type="component" value="Unassembled WGS sequence"/>
</dbReference>
<evidence type="ECO:0000256" key="5">
    <source>
        <dbReference type="ARBA" id="ARBA00022475"/>
    </source>
</evidence>
<accession>A0A7X3FGB1</accession>
<comment type="subcellular location">
    <subcellularLocation>
        <location evidence="1">Cell membrane</location>
        <topology evidence="1">Peripheral membrane protein</topology>
        <orientation evidence="1">Cytoplasmic side</orientation>
    </subcellularLocation>
</comment>
<evidence type="ECO:0000256" key="1">
    <source>
        <dbReference type="ARBA" id="ARBA00004413"/>
    </source>
</evidence>
<feature type="compositionally biased region" description="Low complexity" evidence="14">
    <location>
        <begin position="233"/>
        <end position="248"/>
    </location>
</feature>
<dbReference type="Pfam" id="PF00448">
    <property type="entry name" value="SRP54"/>
    <property type="match status" value="1"/>
</dbReference>
<dbReference type="GO" id="GO:0005047">
    <property type="term" value="F:signal recognition particle binding"/>
    <property type="evidence" value="ECO:0007669"/>
    <property type="project" value="TreeGrafter"/>
</dbReference>
<evidence type="ECO:0000256" key="9">
    <source>
        <dbReference type="ARBA" id="ARBA00023134"/>
    </source>
</evidence>
<feature type="region of interest" description="Disordered" evidence="14">
    <location>
        <begin position="93"/>
        <end position="138"/>
    </location>
</feature>
<dbReference type="InterPro" id="IPR003593">
    <property type="entry name" value="AAA+_ATPase"/>
</dbReference>
<comment type="function">
    <text evidence="12">Necessary for flagellar biosynthesis. May be involved in translocation of the flagellum.</text>
</comment>
<feature type="region of interest" description="Disordered" evidence="14">
    <location>
        <begin position="180"/>
        <end position="279"/>
    </location>
</feature>
<dbReference type="SMART" id="SM00382">
    <property type="entry name" value="AAA"/>
    <property type="match status" value="1"/>
</dbReference>
<dbReference type="GO" id="GO:0006614">
    <property type="term" value="P:SRP-dependent cotranslational protein targeting to membrane"/>
    <property type="evidence" value="ECO:0007669"/>
    <property type="project" value="UniProtKB-UniRule"/>
</dbReference>
<dbReference type="InterPro" id="IPR027417">
    <property type="entry name" value="P-loop_NTPase"/>
</dbReference>
<dbReference type="PANTHER" id="PTHR43134">
    <property type="entry name" value="SIGNAL RECOGNITION PARTICLE RECEPTOR SUBUNIT ALPHA"/>
    <property type="match status" value="1"/>
</dbReference>
<evidence type="ECO:0000256" key="11">
    <source>
        <dbReference type="ARBA" id="ARBA00023225"/>
    </source>
</evidence>
<dbReference type="Gene3D" id="1.20.120.1380">
    <property type="entry name" value="Flagellar FlhF biosynthesis protein, N domain"/>
    <property type="match status" value="1"/>
</dbReference>
<evidence type="ECO:0000256" key="7">
    <source>
        <dbReference type="ARBA" id="ARBA00022795"/>
    </source>
</evidence>
<feature type="region of interest" description="Disordered" evidence="14">
    <location>
        <begin position="59"/>
        <end position="78"/>
    </location>
</feature>
<dbReference type="GO" id="GO:0005525">
    <property type="term" value="F:GTP binding"/>
    <property type="evidence" value="ECO:0007669"/>
    <property type="project" value="UniProtKB-UniRule"/>
</dbReference>
<dbReference type="GO" id="GO:0015031">
    <property type="term" value="P:protein transport"/>
    <property type="evidence" value="ECO:0007669"/>
    <property type="project" value="UniProtKB-KW"/>
</dbReference>
<feature type="compositionally biased region" description="Low complexity" evidence="14">
    <location>
        <begin position="256"/>
        <end position="266"/>
    </location>
</feature>
<evidence type="ECO:0000256" key="12">
    <source>
        <dbReference type="ARBA" id="ARBA00025337"/>
    </source>
</evidence>
<reference evidence="17 18" key="1">
    <citation type="journal article" date="2019" name="Microorganisms">
        <title>Paenibacillus lutrae sp. nov., A Chitinolytic Species Isolated from A River Otter in Castril Natural Park, Granada, Spain.</title>
        <authorList>
            <person name="Rodriguez M."/>
            <person name="Reina J.C."/>
            <person name="Bejar V."/>
            <person name="Llamas I."/>
        </authorList>
    </citation>
    <scope>NUCLEOTIDE SEQUENCE [LARGE SCALE GENOMIC DNA]</scope>
    <source>
        <strain evidence="17 18">N10</strain>
    </source>
</reference>
<evidence type="ECO:0000256" key="10">
    <source>
        <dbReference type="ARBA" id="ARBA00023136"/>
    </source>
</evidence>